<name>A0A6J6WF76_9ZZZZ</name>
<proteinExistence type="predicted"/>
<evidence type="ECO:0000313" key="2">
    <source>
        <dbReference type="EMBL" id="CAB4783170.1"/>
    </source>
</evidence>
<dbReference type="CDD" id="cd11339">
    <property type="entry name" value="AmyAc_bac_CMD_like_2"/>
    <property type="match status" value="1"/>
</dbReference>
<dbReference type="Gene3D" id="2.60.40.1180">
    <property type="entry name" value="Golgi alpha-mannosidase II"/>
    <property type="match status" value="1"/>
</dbReference>
<gene>
    <name evidence="2" type="ORF">UFOPK2928_00921</name>
</gene>
<dbReference type="EMBL" id="CAEZZY010000104">
    <property type="protein sequence ID" value="CAB4783170.1"/>
    <property type="molecule type" value="Genomic_DNA"/>
</dbReference>
<evidence type="ECO:0000259" key="1">
    <source>
        <dbReference type="SMART" id="SM00642"/>
    </source>
</evidence>
<reference evidence="2" key="1">
    <citation type="submission" date="2020-05" db="EMBL/GenBank/DDBJ databases">
        <authorList>
            <person name="Chiriac C."/>
            <person name="Salcher M."/>
            <person name="Ghai R."/>
            <person name="Kavagutti S V."/>
        </authorList>
    </citation>
    <scope>NUCLEOTIDE SEQUENCE</scope>
</reference>
<dbReference type="SUPFAM" id="SSF51445">
    <property type="entry name" value="(Trans)glycosidases"/>
    <property type="match status" value="1"/>
</dbReference>
<protein>
    <submittedName>
        <fullName evidence="2">Unannotated protein</fullName>
    </submittedName>
</protein>
<sequence length="656" mass="71719">MKKSRTLTGIFVAIALLTTSTSYAQVNSEFVKPVVRGPQSDESVYFIMTDRFENGDTSNDYGGIDKSKSVSGYVPDDIGWWHGGDFKGITKRLDYIKSMGFTSIWITPPVVQKSVQGSSAAYHGYWGLDFTTVDPHLGKESDFKELVTQAHKLNLKVIIDIVTNHTADVIYYENSKPVVSAADSNIKKPDWLNWISNYHNLGDNPSVGNSVTDGDFFGLDDLKTENPAVVNGWIELWSSWITKFDIDGLRIDTFKHVNPEFWKVFIPKIQAAASTAGKKDFPIFGEVADSDAPTLSSYVAGGEVPSVLDFAFQKEVKNFAQFGVSAESLAELFNGDDLYTTSKTSAYGLATFLGNHDMGRIGYFLRNAVAVGENETLLQRGKLANAALFLLRGGPVLYYGDEKGMTGIGGDKKARQDMFATQVTDWQNETRIGSDPVKGASSFDLKNPLEDQITQLQRIITANPALRNGTQEVRFAKKGLFVVSRYLNGDEYIVALNGADTAANSQFKVGSNNAQWEVLSGNCTISSGTQISLAISERNYCVAKAKSPLASANAIKISTPKIASTTLPSGWMEVSAQVSGSNYTELTFSVRVKGSNWKSIGTADRRTFATDATKGGLYRVYLHPEDFKKGSTVEVIAAAVDAKKKVQLSKIVKVRI</sequence>
<dbReference type="AlphaFoldDB" id="A0A6J6WF76"/>
<dbReference type="InterPro" id="IPR013780">
    <property type="entry name" value="Glyco_hydro_b"/>
</dbReference>
<dbReference type="InterPro" id="IPR017853">
    <property type="entry name" value="GH"/>
</dbReference>
<dbReference type="InterPro" id="IPR006047">
    <property type="entry name" value="GH13_cat_dom"/>
</dbReference>
<organism evidence="2">
    <name type="scientific">freshwater metagenome</name>
    <dbReference type="NCBI Taxonomy" id="449393"/>
    <lineage>
        <taxon>unclassified sequences</taxon>
        <taxon>metagenomes</taxon>
        <taxon>ecological metagenomes</taxon>
    </lineage>
</organism>
<dbReference type="GO" id="GO:0005975">
    <property type="term" value="P:carbohydrate metabolic process"/>
    <property type="evidence" value="ECO:0007669"/>
    <property type="project" value="InterPro"/>
</dbReference>
<dbReference type="SMART" id="SM00642">
    <property type="entry name" value="Aamy"/>
    <property type="match status" value="1"/>
</dbReference>
<accession>A0A6J6WF76</accession>
<dbReference type="PANTHER" id="PTHR10357:SF209">
    <property type="entry name" value="PERIPLASMIC ALPHA-AMYLASE"/>
    <property type="match status" value="1"/>
</dbReference>
<dbReference type="Pfam" id="PF00128">
    <property type="entry name" value="Alpha-amylase"/>
    <property type="match status" value="1"/>
</dbReference>
<dbReference type="Gene3D" id="3.20.20.80">
    <property type="entry name" value="Glycosidases"/>
    <property type="match status" value="1"/>
</dbReference>
<dbReference type="PANTHER" id="PTHR10357">
    <property type="entry name" value="ALPHA-AMYLASE FAMILY MEMBER"/>
    <property type="match status" value="1"/>
</dbReference>
<feature type="domain" description="Glycosyl hydrolase family 13 catalytic" evidence="1">
    <location>
        <begin position="46"/>
        <end position="435"/>
    </location>
</feature>